<dbReference type="AlphaFoldDB" id="A0A504U705"/>
<evidence type="ECO:0000256" key="1">
    <source>
        <dbReference type="SAM" id="SignalP"/>
    </source>
</evidence>
<organism evidence="2 3">
    <name type="scientific">Rhizobium glycinendophyticum</name>
    <dbReference type="NCBI Taxonomy" id="2589807"/>
    <lineage>
        <taxon>Bacteria</taxon>
        <taxon>Pseudomonadati</taxon>
        <taxon>Pseudomonadota</taxon>
        <taxon>Alphaproteobacteria</taxon>
        <taxon>Hyphomicrobiales</taxon>
        <taxon>Rhizobiaceae</taxon>
        <taxon>Rhizobium/Agrobacterium group</taxon>
        <taxon>Rhizobium</taxon>
    </lineage>
</organism>
<protein>
    <recommendedName>
        <fullName evidence="4">PilZ domain-containing protein</fullName>
    </recommendedName>
</protein>
<proteinExistence type="predicted"/>
<sequence length="194" mass="20615">MSVNVSRGVLVVSLMMALGGCNAGSMGSSLGLSSPETAAQPAAQPQMQIAENGSVQPVVQGFCPQIAMRDGTAFYRTYAKAKSEDPKDVVFQVSLADTTRSCSRTDTTLTINALVQGRTISGPQGKAGSLNVPIRITVIDGDQEVYSEVEQYSVSLADVNQPTQFVYSRQVTVPGNVSNLTRVYIGFDTAKKKK</sequence>
<evidence type="ECO:0008006" key="4">
    <source>
        <dbReference type="Google" id="ProtNLM"/>
    </source>
</evidence>
<evidence type="ECO:0000313" key="2">
    <source>
        <dbReference type="EMBL" id="TPP10219.1"/>
    </source>
</evidence>
<dbReference type="RefSeq" id="WP_140826571.1">
    <property type="nucleotide sequence ID" value="NZ_VFYP01000001.1"/>
</dbReference>
<dbReference type="OrthoDB" id="8446614at2"/>
<dbReference type="EMBL" id="VFYP01000001">
    <property type="protein sequence ID" value="TPP10219.1"/>
    <property type="molecule type" value="Genomic_DNA"/>
</dbReference>
<reference evidence="2 3" key="1">
    <citation type="submission" date="2019-06" db="EMBL/GenBank/DDBJ databases">
        <title>Rhizobium sp. CL12 isolated from roots of soybean.</title>
        <authorList>
            <person name="Wang C."/>
        </authorList>
    </citation>
    <scope>NUCLEOTIDE SEQUENCE [LARGE SCALE GENOMIC DNA]</scope>
    <source>
        <strain evidence="2 3">CL12</strain>
    </source>
</reference>
<comment type="caution">
    <text evidence="2">The sequence shown here is derived from an EMBL/GenBank/DDBJ whole genome shotgun (WGS) entry which is preliminary data.</text>
</comment>
<dbReference type="PROSITE" id="PS51257">
    <property type="entry name" value="PROKAR_LIPOPROTEIN"/>
    <property type="match status" value="1"/>
</dbReference>
<dbReference type="Proteomes" id="UP000316429">
    <property type="component" value="Unassembled WGS sequence"/>
</dbReference>
<feature type="chain" id="PRO_5021429867" description="PilZ domain-containing protein" evidence="1">
    <location>
        <begin position="24"/>
        <end position="194"/>
    </location>
</feature>
<keyword evidence="1" id="KW-0732">Signal</keyword>
<gene>
    <name evidence="2" type="ORF">FJQ55_04950</name>
</gene>
<evidence type="ECO:0000313" key="3">
    <source>
        <dbReference type="Proteomes" id="UP000316429"/>
    </source>
</evidence>
<keyword evidence="3" id="KW-1185">Reference proteome</keyword>
<name>A0A504U705_9HYPH</name>
<feature type="signal peptide" evidence="1">
    <location>
        <begin position="1"/>
        <end position="23"/>
    </location>
</feature>
<accession>A0A504U705</accession>